<keyword evidence="4" id="KW-0645">Protease</keyword>
<evidence type="ECO:0000259" key="9">
    <source>
        <dbReference type="Pfam" id="PF02897"/>
    </source>
</evidence>
<evidence type="ECO:0000259" key="8">
    <source>
        <dbReference type="Pfam" id="PF00326"/>
    </source>
</evidence>
<dbReference type="InterPro" id="IPR001375">
    <property type="entry name" value="Peptidase_S9_cat"/>
</dbReference>
<dbReference type="PRINTS" id="PR00862">
    <property type="entry name" value="PROLIGOPTASE"/>
</dbReference>
<accession>A0ABU8S3E2</accession>
<dbReference type="Gene3D" id="3.40.50.1820">
    <property type="entry name" value="alpha/beta hydrolase"/>
    <property type="match status" value="1"/>
</dbReference>
<evidence type="ECO:0000256" key="7">
    <source>
        <dbReference type="SAM" id="SignalP"/>
    </source>
</evidence>
<evidence type="ECO:0000313" key="11">
    <source>
        <dbReference type="Proteomes" id="UP001379235"/>
    </source>
</evidence>
<dbReference type="PANTHER" id="PTHR42881">
    <property type="entry name" value="PROLYL ENDOPEPTIDASE"/>
    <property type="match status" value="1"/>
</dbReference>
<keyword evidence="6" id="KW-0720">Serine protease</keyword>
<evidence type="ECO:0000256" key="2">
    <source>
        <dbReference type="ARBA" id="ARBA00005228"/>
    </source>
</evidence>
<proteinExistence type="inferred from homology"/>
<evidence type="ECO:0000256" key="6">
    <source>
        <dbReference type="ARBA" id="ARBA00022825"/>
    </source>
</evidence>
<dbReference type="SUPFAM" id="SSF50993">
    <property type="entry name" value="Peptidase/esterase 'gauge' domain"/>
    <property type="match status" value="1"/>
</dbReference>
<feature type="signal peptide" evidence="7">
    <location>
        <begin position="1"/>
        <end position="29"/>
    </location>
</feature>
<evidence type="ECO:0000256" key="4">
    <source>
        <dbReference type="ARBA" id="ARBA00022670"/>
    </source>
</evidence>
<dbReference type="SUPFAM" id="SSF53474">
    <property type="entry name" value="alpha/beta-Hydrolases"/>
    <property type="match status" value="1"/>
</dbReference>
<comment type="catalytic activity">
    <reaction evidence="1">
        <text>Hydrolysis of Pro-|-Xaa &gt;&gt; Ala-|-Xaa in oligopeptides.</text>
        <dbReference type="EC" id="3.4.21.26"/>
    </reaction>
</comment>
<dbReference type="RefSeq" id="WP_339963965.1">
    <property type="nucleotide sequence ID" value="NZ_JBBHJY010000001.1"/>
</dbReference>
<dbReference type="InterPro" id="IPR002470">
    <property type="entry name" value="Peptidase_S9A"/>
</dbReference>
<dbReference type="PROSITE" id="PS00708">
    <property type="entry name" value="PRO_ENDOPEP_SER"/>
    <property type="match status" value="1"/>
</dbReference>
<dbReference type="EMBL" id="JBBHJY010000001">
    <property type="protein sequence ID" value="MEJ6008422.1"/>
    <property type="molecule type" value="Genomic_DNA"/>
</dbReference>
<organism evidence="10 11">
    <name type="scientific">Novosphingobium aquae</name>
    <dbReference type="NCBI Taxonomy" id="3133435"/>
    <lineage>
        <taxon>Bacteria</taxon>
        <taxon>Pseudomonadati</taxon>
        <taxon>Pseudomonadota</taxon>
        <taxon>Alphaproteobacteria</taxon>
        <taxon>Sphingomonadales</taxon>
        <taxon>Sphingomonadaceae</taxon>
        <taxon>Novosphingobium</taxon>
    </lineage>
</organism>
<dbReference type="EC" id="3.4.21.26" evidence="3"/>
<gene>
    <name evidence="10" type="ORF">WG900_00665</name>
</gene>
<keyword evidence="7" id="KW-0732">Signal</keyword>
<name>A0ABU8S3E2_9SPHN</name>
<sequence>MIAALGRCRLIVVLLLLGLPAGAPSAAFAAGPSAPQYPATPRVDVVETQFGEAIADPYRWLENDVRTDKAVAGWVEQQNAATDAYLAKLPQREWFTRRIRELMDYERFGLPQKAGGRYFYTRNSGLQNQSQLFVRKGLAGKPRLLIDPNTWASDGATALDDWAPSRDGKLVAYAVQDAGSDWRTIRVRDTKSGKDLADELQWVKFSAIAWIGSEGFLYSRFPAPRDGAQFQEASRGQAVYFHRIGTPQSADERVYATPDRPELNHRARVTWDGRWAVITTSQGTDSKFELHAIALAGQLRGRLSASMQRDWAAVELVGGLDDNWRLIEGVGDSLWFVTNAGAAKGKVVRADLDRFIPPGRKNGHTPSLGCGPVDGEPCGTEDDPPWTFHDVVPERVDTLTRGQIVGDRLLLSFLKDASTRAEMLSLDGKPVQAIRLSAIGTASGFSGRPGDAETFYTFASFNQPPAVFRFDSRTGKSLPFAVPRVSFDPADYEVEQRTFTSRDGTRVPMFLVRKRGIAQAGRAVPTLLYGYGGFDVSQVPSFSAVRMAWLEAGGAFALANLRGGGELGKVWHEAGRLANKQNVFDDFIAAGEYLIARGVTPKNSLVIQGGSNGGLLVGAVVNQRPDLFAAAVPQVGVMDMLRFDRFTAGRYWVDDYGYPSKEADWRVLRAYSPYHNLKAGVAYPPVLVTTADTDDRVVPAHSFKYAAALQAANPGGKPHLIRIETRAGHGSGKPTDKVIEEGADILGFLSAWSGLEVDPRP</sequence>
<dbReference type="InterPro" id="IPR029058">
    <property type="entry name" value="AB_hydrolase_fold"/>
</dbReference>
<evidence type="ECO:0000256" key="3">
    <source>
        <dbReference type="ARBA" id="ARBA00011897"/>
    </source>
</evidence>
<protein>
    <recommendedName>
        <fullName evidence="3">prolyl oligopeptidase</fullName>
        <ecNumber evidence="3">3.4.21.26</ecNumber>
    </recommendedName>
</protein>
<comment type="caution">
    <text evidence="10">The sequence shown here is derived from an EMBL/GenBank/DDBJ whole genome shotgun (WGS) entry which is preliminary data.</text>
</comment>
<reference evidence="10 11" key="1">
    <citation type="submission" date="2024-03" db="EMBL/GenBank/DDBJ databases">
        <authorList>
            <person name="Jo J.-H."/>
        </authorList>
    </citation>
    <scope>NUCLEOTIDE SEQUENCE [LARGE SCALE GENOMIC DNA]</scope>
    <source>
        <strain evidence="10 11">AS3R-12</strain>
    </source>
</reference>
<comment type="similarity">
    <text evidence="2">Belongs to the peptidase S9A family.</text>
</comment>
<dbReference type="Pfam" id="PF00326">
    <property type="entry name" value="Peptidase_S9"/>
    <property type="match status" value="1"/>
</dbReference>
<evidence type="ECO:0000313" key="10">
    <source>
        <dbReference type="EMBL" id="MEJ6008422.1"/>
    </source>
</evidence>
<evidence type="ECO:0000256" key="1">
    <source>
        <dbReference type="ARBA" id="ARBA00001070"/>
    </source>
</evidence>
<feature type="domain" description="Peptidase S9 prolyl oligopeptidase catalytic" evidence="8">
    <location>
        <begin position="540"/>
        <end position="754"/>
    </location>
</feature>
<dbReference type="PANTHER" id="PTHR42881:SF2">
    <property type="entry name" value="PROLYL ENDOPEPTIDASE"/>
    <property type="match status" value="1"/>
</dbReference>
<evidence type="ECO:0000256" key="5">
    <source>
        <dbReference type="ARBA" id="ARBA00022801"/>
    </source>
</evidence>
<dbReference type="InterPro" id="IPR002471">
    <property type="entry name" value="Pept_S9_AS"/>
</dbReference>
<feature type="chain" id="PRO_5046906613" description="prolyl oligopeptidase" evidence="7">
    <location>
        <begin position="30"/>
        <end position="761"/>
    </location>
</feature>
<dbReference type="InterPro" id="IPR051167">
    <property type="entry name" value="Prolyl_oligopep/macrocyclase"/>
</dbReference>
<keyword evidence="5" id="KW-0378">Hydrolase</keyword>
<feature type="domain" description="Peptidase S9A N-terminal" evidence="9">
    <location>
        <begin position="38"/>
        <end position="480"/>
    </location>
</feature>
<dbReference type="Pfam" id="PF02897">
    <property type="entry name" value="Peptidase_S9_N"/>
    <property type="match status" value="1"/>
</dbReference>
<dbReference type="InterPro" id="IPR023302">
    <property type="entry name" value="Pept_S9A_N"/>
</dbReference>
<keyword evidence="11" id="KW-1185">Reference proteome</keyword>
<dbReference type="Gene3D" id="2.130.10.120">
    <property type="entry name" value="Prolyl oligopeptidase, N-terminal domain"/>
    <property type="match status" value="1"/>
</dbReference>
<dbReference type="Proteomes" id="UP001379235">
    <property type="component" value="Unassembled WGS sequence"/>
</dbReference>